<dbReference type="InterPro" id="IPR036641">
    <property type="entry name" value="HPT_dom_sf"/>
</dbReference>
<sequence>MEPLRSDFADDAEMRELLVEFAEGLKETIAVLMKSVEEKDAPALRRVGHQLKGAGGGYGYGSITEAGARLEESVDAADGVDESVQKRTGELILLCQRARLGVQDF</sequence>
<accession>A0A518BB47</accession>
<dbReference type="GO" id="GO:0004672">
    <property type="term" value="F:protein kinase activity"/>
    <property type="evidence" value="ECO:0007669"/>
    <property type="project" value="UniProtKB-ARBA"/>
</dbReference>
<evidence type="ECO:0000313" key="4">
    <source>
        <dbReference type="Proteomes" id="UP000317093"/>
    </source>
</evidence>
<protein>
    <submittedName>
        <fullName evidence="3">Hpt domain protein</fullName>
    </submittedName>
</protein>
<dbReference type="OrthoDB" id="9814716at2"/>
<dbReference type="AlphaFoldDB" id="A0A518BB47"/>
<dbReference type="Gene3D" id="1.20.120.160">
    <property type="entry name" value="HPT domain"/>
    <property type="match status" value="1"/>
</dbReference>
<dbReference type="InterPro" id="IPR008207">
    <property type="entry name" value="Sig_transdc_His_kin_Hpt_dom"/>
</dbReference>
<dbReference type="Proteomes" id="UP000317093">
    <property type="component" value="Chromosome"/>
</dbReference>
<proteinExistence type="predicted"/>
<evidence type="ECO:0000313" key="3">
    <source>
        <dbReference type="EMBL" id="QDU64211.1"/>
    </source>
</evidence>
<keyword evidence="4" id="KW-1185">Reference proteome</keyword>
<organism evidence="3 4">
    <name type="scientific">Kolteria novifilia</name>
    <dbReference type="NCBI Taxonomy" id="2527975"/>
    <lineage>
        <taxon>Bacteria</taxon>
        <taxon>Pseudomonadati</taxon>
        <taxon>Planctomycetota</taxon>
        <taxon>Planctomycetia</taxon>
        <taxon>Kolteriales</taxon>
        <taxon>Kolteriaceae</taxon>
        <taxon>Kolteria</taxon>
    </lineage>
</organism>
<feature type="modified residue" description="Phosphohistidine" evidence="1">
    <location>
        <position position="49"/>
    </location>
</feature>
<dbReference type="KEGG" id="knv:Pan216_51000"/>
<feature type="domain" description="HPt" evidence="2">
    <location>
        <begin position="10"/>
        <end position="105"/>
    </location>
</feature>
<keyword evidence="1" id="KW-0597">Phosphoprotein</keyword>
<gene>
    <name evidence="3" type="ORF">Pan216_51000</name>
</gene>
<evidence type="ECO:0000259" key="2">
    <source>
        <dbReference type="PROSITE" id="PS50894"/>
    </source>
</evidence>
<dbReference type="PROSITE" id="PS50894">
    <property type="entry name" value="HPT"/>
    <property type="match status" value="1"/>
</dbReference>
<dbReference type="RefSeq" id="WP_145262257.1">
    <property type="nucleotide sequence ID" value="NZ_CP036279.1"/>
</dbReference>
<dbReference type="SUPFAM" id="SSF47226">
    <property type="entry name" value="Histidine-containing phosphotransfer domain, HPT domain"/>
    <property type="match status" value="1"/>
</dbReference>
<dbReference type="GO" id="GO:0000160">
    <property type="term" value="P:phosphorelay signal transduction system"/>
    <property type="evidence" value="ECO:0007669"/>
    <property type="project" value="InterPro"/>
</dbReference>
<name>A0A518BB47_9BACT</name>
<evidence type="ECO:0000256" key="1">
    <source>
        <dbReference type="PROSITE-ProRule" id="PRU00110"/>
    </source>
</evidence>
<reference evidence="3 4" key="1">
    <citation type="submission" date="2019-02" db="EMBL/GenBank/DDBJ databases">
        <title>Deep-cultivation of Planctomycetes and their phenomic and genomic characterization uncovers novel biology.</title>
        <authorList>
            <person name="Wiegand S."/>
            <person name="Jogler M."/>
            <person name="Boedeker C."/>
            <person name="Pinto D."/>
            <person name="Vollmers J."/>
            <person name="Rivas-Marin E."/>
            <person name="Kohn T."/>
            <person name="Peeters S.H."/>
            <person name="Heuer A."/>
            <person name="Rast P."/>
            <person name="Oberbeckmann S."/>
            <person name="Bunk B."/>
            <person name="Jeske O."/>
            <person name="Meyerdierks A."/>
            <person name="Storesund J.E."/>
            <person name="Kallscheuer N."/>
            <person name="Luecker S."/>
            <person name="Lage O.M."/>
            <person name="Pohl T."/>
            <person name="Merkel B.J."/>
            <person name="Hornburger P."/>
            <person name="Mueller R.-W."/>
            <person name="Bruemmer F."/>
            <person name="Labrenz M."/>
            <person name="Spormann A.M."/>
            <person name="Op den Camp H."/>
            <person name="Overmann J."/>
            <person name="Amann R."/>
            <person name="Jetten M.S.M."/>
            <person name="Mascher T."/>
            <person name="Medema M.H."/>
            <person name="Devos D.P."/>
            <person name="Kaster A.-K."/>
            <person name="Ovreas L."/>
            <person name="Rohde M."/>
            <person name="Galperin M.Y."/>
            <person name="Jogler C."/>
        </authorList>
    </citation>
    <scope>NUCLEOTIDE SEQUENCE [LARGE SCALE GENOMIC DNA]</scope>
    <source>
        <strain evidence="3 4">Pan216</strain>
    </source>
</reference>
<dbReference type="EMBL" id="CP036279">
    <property type="protein sequence ID" value="QDU64211.1"/>
    <property type="molecule type" value="Genomic_DNA"/>
</dbReference>
<dbReference type="Pfam" id="PF01627">
    <property type="entry name" value="Hpt"/>
    <property type="match status" value="1"/>
</dbReference>